<feature type="region of interest" description="Disordered" evidence="3">
    <location>
        <begin position="37"/>
        <end position="71"/>
    </location>
</feature>
<dbReference type="InterPro" id="IPR029058">
    <property type="entry name" value="AB_hydrolase_fold"/>
</dbReference>
<dbReference type="AlphaFoldDB" id="A0A246JCW7"/>
<dbReference type="NCBIfam" id="TIGR01840">
    <property type="entry name" value="esterase_phb"/>
    <property type="match status" value="1"/>
</dbReference>
<feature type="compositionally biased region" description="Low complexity" evidence="3">
    <location>
        <begin position="37"/>
        <end position="58"/>
    </location>
</feature>
<evidence type="ECO:0000313" key="4">
    <source>
        <dbReference type="EMBL" id="OWQ90449.1"/>
    </source>
</evidence>
<gene>
    <name evidence="4" type="ORF">CDN99_13960</name>
</gene>
<dbReference type="GO" id="GO:0005576">
    <property type="term" value="C:extracellular region"/>
    <property type="evidence" value="ECO:0007669"/>
    <property type="project" value="InterPro"/>
</dbReference>
<dbReference type="InterPro" id="IPR010126">
    <property type="entry name" value="Esterase_phb"/>
</dbReference>
<dbReference type="InterPro" id="IPR050955">
    <property type="entry name" value="Plant_Biomass_Hydrol_Est"/>
</dbReference>
<evidence type="ECO:0000256" key="1">
    <source>
        <dbReference type="ARBA" id="ARBA00022729"/>
    </source>
</evidence>
<dbReference type="PANTHER" id="PTHR43037:SF1">
    <property type="entry name" value="BLL1128 PROTEIN"/>
    <property type="match status" value="1"/>
</dbReference>
<keyword evidence="2" id="KW-0378">Hydrolase</keyword>
<dbReference type="RefSeq" id="WP_088385470.1">
    <property type="nucleotide sequence ID" value="NZ_NIOF01000005.1"/>
</dbReference>
<comment type="caution">
    <text evidence="4">The sequence shown here is derived from an EMBL/GenBank/DDBJ whole genome shotgun (WGS) entry which is preliminary data.</text>
</comment>
<evidence type="ECO:0000256" key="3">
    <source>
        <dbReference type="SAM" id="MobiDB-lite"/>
    </source>
</evidence>
<dbReference type="SUPFAM" id="SSF53474">
    <property type="entry name" value="alpha/beta-Hydrolases"/>
    <property type="match status" value="1"/>
</dbReference>
<proteinExistence type="predicted"/>
<keyword evidence="1" id="KW-0732">Signal</keyword>
<dbReference type="Proteomes" id="UP000197468">
    <property type="component" value="Unassembled WGS sequence"/>
</dbReference>
<dbReference type="PANTHER" id="PTHR43037">
    <property type="entry name" value="UNNAMED PRODUCT-RELATED"/>
    <property type="match status" value="1"/>
</dbReference>
<dbReference type="EMBL" id="NIOF01000005">
    <property type="protein sequence ID" value="OWQ90449.1"/>
    <property type="molecule type" value="Genomic_DNA"/>
</dbReference>
<dbReference type="Gene3D" id="3.40.50.1820">
    <property type="entry name" value="alpha/beta hydrolase"/>
    <property type="match status" value="1"/>
</dbReference>
<name>A0A246JCW7_9BURK</name>
<dbReference type="Pfam" id="PF10503">
    <property type="entry name" value="Esterase_PHB"/>
    <property type="match status" value="1"/>
</dbReference>
<dbReference type="OrthoDB" id="9767239at2"/>
<dbReference type="GO" id="GO:0016787">
    <property type="term" value="F:hydrolase activity"/>
    <property type="evidence" value="ECO:0007669"/>
    <property type="project" value="UniProtKB-KW"/>
</dbReference>
<reference evidence="4 5" key="1">
    <citation type="journal article" date="2008" name="Int. J. Syst. Evol. Microbiol.">
        <title>Description of Roseateles aquatilis sp. nov. and Roseateles terrae sp. nov., in the class Betaproteobacteria, and emended description of the genus Roseateles.</title>
        <authorList>
            <person name="Gomila M."/>
            <person name="Bowien B."/>
            <person name="Falsen E."/>
            <person name="Moore E.R."/>
            <person name="Lalucat J."/>
        </authorList>
    </citation>
    <scope>NUCLEOTIDE SEQUENCE [LARGE SCALE GENOMIC DNA]</scope>
    <source>
        <strain evidence="4 5">CCUG 48205</strain>
    </source>
</reference>
<organism evidence="4 5">
    <name type="scientific">Roseateles aquatilis</name>
    <dbReference type="NCBI Taxonomy" id="431061"/>
    <lineage>
        <taxon>Bacteria</taxon>
        <taxon>Pseudomonadati</taxon>
        <taxon>Pseudomonadota</taxon>
        <taxon>Betaproteobacteria</taxon>
        <taxon>Burkholderiales</taxon>
        <taxon>Sphaerotilaceae</taxon>
        <taxon>Roseateles</taxon>
    </lineage>
</organism>
<protein>
    <submittedName>
        <fullName evidence="4">Phospholipase</fullName>
    </submittedName>
</protein>
<evidence type="ECO:0000313" key="5">
    <source>
        <dbReference type="Proteomes" id="UP000197468"/>
    </source>
</evidence>
<accession>A0A246JCW7</accession>
<sequence>MARRSRPPSLSKAWQRGVRAITRQVALVVKTAARSAARKAATVKTTTTAKGAQAKSTAPGRSPRPPSADAGDWLAGVATAAAGMRRFRLYRPAGIAAGERLPLLVMLHGCGQDAAGFSRSTRMNRLAARERFLVLYPEQSRLANPQRCWNWFETESGRAQGEAALILAAIDQVCLLYPADRDRVAIAGLSAGGSMAALLATRHPDRFKAVAIHSGVPPGLAHSTATALRAMQGRFASSPSPDARPLPPLLVLHGTKDHVVVPSNAAEAARQWARAAATTTERSRSAQRGRRHPMTVTDFKRGAAIAATLVEIDGLGHAWSGGAAKESFSDAGGPDASTMIWRFVAKRFVT</sequence>
<evidence type="ECO:0000256" key="2">
    <source>
        <dbReference type="ARBA" id="ARBA00022801"/>
    </source>
</evidence>
<keyword evidence="5" id="KW-1185">Reference proteome</keyword>